<feature type="transmembrane region" description="Helical" evidence="10">
    <location>
        <begin position="12"/>
        <end position="34"/>
    </location>
</feature>
<dbReference type="GO" id="GO:0005886">
    <property type="term" value="C:plasma membrane"/>
    <property type="evidence" value="ECO:0007669"/>
    <property type="project" value="UniProtKB-SubCell"/>
</dbReference>
<evidence type="ECO:0000256" key="2">
    <source>
        <dbReference type="ARBA" id="ARBA00022448"/>
    </source>
</evidence>
<keyword evidence="7 10" id="KW-1133">Transmembrane helix</keyword>
<dbReference type="GO" id="GO:0042941">
    <property type="term" value="P:D-alanine transmembrane transport"/>
    <property type="evidence" value="ECO:0007669"/>
    <property type="project" value="TreeGrafter"/>
</dbReference>
<dbReference type="InterPro" id="IPR001851">
    <property type="entry name" value="ABC_transp_permease"/>
</dbReference>
<name>A0A0H3K434_SYNP6</name>
<feature type="transmembrane region" description="Helical" evidence="10">
    <location>
        <begin position="162"/>
        <end position="181"/>
    </location>
</feature>
<keyword evidence="8 10" id="KW-0472">Membrane</keyword>
<dbReference type="GO" id="GO:0015808">
    <property type="term" value="P:L-alanine transport"/>
    <property type="evidence" value="ECO:0007669"/>
    <property type="project" value="TreeGrafter"/>
</dbReference>
<dbReference type="GO" id="GO:1903806">
    <property type="term" value="P:L-isoleucine import across plasma membrane"/>
    <property type="evidence" value="ECO:0007669"/>
    <property type="project" value="TreeGrafter"/>
</dbReference>
<evidence type="ECO:0000256" key="3">
    <source>
        <dbReference type="ARBA" id="ARBA00022475"/>
    </source>
</evidence>
<feature type="transmembrane region" description="Helical" evidence="10">
    <location>
        <begin position="108"/>
        <end position="129"/>
    </location>
</feature>
<feature type="transmembrane region" description="Helical" evidence="10">
    <location>
        <begin position="210"/>
        <end position="229"/>
    </location>
</feature>
<dbReference type="AlphaFoldDB" id="A0A0H3K434"/>
<evidence type="ECO:0000256" key="9">
    <source>
        <dbReference type="ARBA" id="ARBA00037998"/>
    </source>
</evidence>
<evidence type="ECO:0000256" key="4">
    <source>
        <dbReference type="ARBA" id="ARBA00022519"/>
    </source>
</evidence>
<keyword evidence="3" id="KW-1003">Cell membrane</keyword>
<sequence>MDWLQPLINGLAIGGVYALFALGYTLVFSILGVINFAHGAVFTLGAYLTYALVGGRFSFNGLLANAALPFSLPFALALLLGSLLAGGASLLIEQVAFRPLRRRQADPLLTLISSLGVAVFIVNLIQILVGAEIYTFPSNIYGDLPSAINLGSSDRPIQIRTVQIILFVVAIAMFSLLTWLINGTRVGHALKAVAEDATTASLLGIDPDRYIRLTFFLSGVLGGLAGTLVGTSVSITGPYFGIAYGLKGLSVMVLGGLGNIPGTIAGGLLLGLAEAWVPPQWSGYRDAVAFALLFAMLLIRPQGLFSRARTEKV</sequence>
<accession>A0A0H3K434</accession>
<dbReference type="GeneID" id="72431385"/>
<evidence type="ECO:0000256" key="1">
    <source>
        <dbReference type="ARBA" id="ARBA00004651"/>
    </source>
</evidence>
<protein>
    <submittedName>
        <fullName evidence="11">Integral membrane protein of the ABC-type Nat permease for neutral amino acids NatD</fullName>
    </submittedName>
</protein>
<evidence type="ECO:0000256" key="7">
    <source>
        <dbReference type="ARBA" id="ARBA00022989"/>
    </source>
</evidence>
<keyword evidence="4" id="KW-0997">Cell inner membrane</keyword>
<gene>
    <name evidence="11" type="primary">livH</name>
    <name evidence="11" type="ordered locus">syc1611_d</name>
</gene>
<evidence type="ECO:0000313" key="11">
    <source>
        <dbReference type="EMBL" id="BAD79801.1"/>
    </source>
</evidence>
<dbReference type="Pfam" id="PF02653">
    <property type="entry name" value="BPD_transp_2"/>
    <property type="match status" value="1"/>
</dbReference>
<evidence type="ECO:0000256" key="6">
    <source>
        <dbReference type="ARBA" id="ARBA00022970"/>
    </source>
</evidence>
<reference evidence="11 12" key="1">
    <citation type="journal article" date="2007" name="Photosyn. Res.">
        <title>Complete nucleotide sequence of the freshwater unicellular cyanobacterium Synechococcus elongatus PCC 6301 chromosome: gene content and organization.</title>
        <authorList>
            <person name="Sugita C."/>
            <person name="Ogata K."/>
            <person name="Shikata M."/>
            <person name="Jikuya H."/>
            <person name="Takano J."/>
            <person name="Furumichi M."/>
            <person name="Kanehisa M."/>
            <person name="Omata T."/>
            <person name="Sugiura M."/>
            <person name="Sugita M."/>
        </authorList>
    </citation>
    <scope>NUCLEOTIDE SEQUENCE [LARGE SCALE GENOMIC DNA]</scope>
    <source>
        <strain evidence="12">ATCC 27144 / PCC 6301 / SAUG 1402/1</strain>
    </source>
</reference>
<dbReference type="GO" id="GO:0015192">
    <property type="term" value="F:L-phenylalanine transmembrane transporter activity"/>
    <property type="evidence" value="ECO:0007669"/>
    <property type="project" value="TreeGrafter"/>
</dbReference>
<dbReference type="GO" id="GO:0005304">
    <property type="term" value="F:L-valine transmembrane transporter activity"/>
    <property type="evidence" value="ECO:0007669"/>
    <property type="project" value="TreeGrafter"/>
</dbReference>
<evidence type="ECO:0000313" key="12">
    <source>
        <dbReference type="Proteomes" id="UP000001175"/>
    </source>
</evidence>
<dbReference type="PANTHER" id="PTHR11795">
    <property type="entry name" value="BRANCHED-CHAIN AMINO ACID TRANSPORT SYSTEM PERMEASE PROTEIN LIVH"/>
    <property type="match status" value="1"/>
</dbReference>
<dbReference type="GO" id="GO:0015190">
    <property type="term" value="F:L-leucine transmembrane transporter activity"/>
    <property type="evidence" value="ECO:0007669"/>
    <property type="project" value="TreeGrafter"/>
</dbReference>
<dbReference type="KEGG" id="syc:syc1611_d"/>
<evidence type="ECO:0000256" key="5">
    <source>
        <dbReference type="ARBA" id="ARBA00022692"/>
    </source>
</evidence>
<dbReference type="EMBL" id="AP008231">
    <property type="protein sequence ID" value="BAD79801.1"/>
    <property type="molecule type" value="Genomic_DNA"/>
</dbReference>
<dbReference type="InterPro" id="IPR052157">
    <property type="entry name" value="BCAA_transport_permease"/>
</dbReference>
<evidence type="ECO:0000256" key="10">
    <source>
        <dbReference type="SAM" id="Phobius"/>
    </source>
</evidence>
<dbReference type="RefSeq" id="WP_011243921.1">
    <property type="nucleotide sequence ID" value="NC_006576.1"/>
</dbReference>
<dbReference type="PANTHER" id="PTHR11795:SF371">
    <property type="entry name" value="HIGH-AFFINITY BRANCHED-CHAIN AMINO ACID TRANSPORT SYSTEM PERMEASE PROTEIN LIVH"/>
    <property type="match status" value="1"/>
</dbReference>
<feature type="transmembrane region" description="Helical" evidence="10">
    <location>
        <begin position="71"/>
        <end position="96"/>
    </location>
</feature>
<keyword evidence="5 10" id="KW-0812">Transmembrane</keyword>
<dbReference type="eggNOG" id="COG0559">
    <property type="taxonomic scope" value="Bacteria"/>
</dbReference>
<comment type="similarity">
    <text evidence="9">Belongs to the binding-protein-dependent transport system permease family. LivHM subfamily.</text>
</comment>
<organism evidence="11 12">
    <name type="scientific">Synechococcus sp. (strain ATCC 27144 / PCC 6301 / SAUG 1402/1)</name>
    <name type="common">Anacystis nidulans</name>
    <dbReference type="NCBI Taxonomy" id="269084"/>
    <lineage>
        <taxon>Bacteria</taxon>
        <taxon>Bacillati</taxon>
        <taxon>Cyanobacteriota</taxon>
        <taxon>Cyanophyceae</taxon>
        <taxon>Synechococcales</taxon>
        <taxon>Synechococcaceae</taxon>
        <taxon>Synechococcus</taxon>
    </lineage>
</organism>
<dbReference type="GO" id="GO:0015188">
    <property type="term" value="F:L-isoleucine transmembrane transporter activity"/>
    <property type="evidence" value="ECO:0007669"/>
    <property type="project" value="TreeGrafter"/>
</dbReference>
<dbReference type="Proteomes" id="UP000001175">
    <property type="component" value="Chromosome"/>
</dbReference>
<proteinExistence type="inferred from homology"/>
<evidence type="ECO:0000256" key="8">
    <source>
        <dbReference type="ARBA" id="ARBA00023136"/>
    </source>
</evidence>
<comment type="subcellular location">
    <subcellularLocation>
        <location evidence="1">Cell membrane</location>
        <topology evidence="1">Multi-pass membrane protein</topology>
    </subcellularLocation>
</comment>
<keyword evidence="6" id="KW-0029">Amino-acid transport</keyword>
<keyword evidence="2" id="KW-0813">Transport</keyword>
<feature type="transmembrane region" description="Helical" evidence="10">
    <location>
        <begin position="284"/>
        <end position="303"/>
    </location>
</feature>
<dbReference type="CDD" id="cd06582">
    <property type="entry name" value="TM_PBP1_LivH_like"/>
    <property type="match status" value="1"/>
</dbReference>
<feature type="transmembrane region" description="Helical" evidence="10">
    <location>
        <begin position="249"/>
        <end position="272"/>
    </location>
</feature>
<feature type="transmembrane region" description="Helical" evidence="10">
    <location>
        <begin position="41"/>
        <end position="59"/>
    </location>
</feature>